<dbReference type="SUPFAM" id="SSF53850">
    <property type="entry name" value="Periplasmic binding protein-like II"/>
    <property type="match status" value="1"/>
</dbReference>
<evidence type="ECO:0000256" key="2">
    <source>
        <dbReference type="ARBA" id="ARBA00008520"/>
    </source>
</evidence>
<comment type="similarity">
    <text evidence="2">Belongs to the bacterial solute-binding protein 1 family.</text>
</comment>
<feature type="signal peptide" evidence="5">
    <location>
        <begin position="1"/>
        <end position="21"/>
    </location>
</feature>
<keyword evidence="4 5" id="KW-0732">Signal</keyword>
<evidence type="ECO:0000313" key="7">
    <source>
        <dbReference type="Proteomes" id="UP000659904"/>
    </source>
</evidence>
<evidence type="ECO:0000256" key="1">
    <source>
        <dbReference type="ARBA" id="ARBA00004196"/>
    </source>
</evidence>
<comment type="caution">
    <text evidence="6">The sequence shown here is derived from an EMBL/GenBank/DDBJ whole genome shotgun (WGS) entry which is preliminary data.</text>
</comment>
<keyword evidence="3" id="KW-0813">Transport</keyword>
<evidence type="ECO:0000256" key="4">
    <source>
        <dbReference type="ARBA" id="ARBA00022729"/>
    </source>
</evidence>
<dbReference type="EMBL" id="BONH01000028">
    <property type="protein sequence ID" value="GIG00448.1"/>
    <property type="molecule type" value="Genomic_DNA"/>
</dbReference>
<organism evidence="6 7">
    <name type="scientific">Catellatospora citrea</name>
    <dbReference type="NCBI Taxonomy" id="53366"/>
    <lineage>
        <taxon>Bacteria</taxon>
        <taxon>Bacillati</taxon>
        <taxon>Actinomycetota</taxon>
        <taxon>Actinomycetes</taxon>
        <taxon>Micromonosporales</taxon>
        <taxon>Micromonosporaceae</taxon>
        <taxon>Catellatospora</taxon>
    </lineage>
</organism>
<dbReference type="AlphaFoldDB" id="A0A8J3KIB7"/>
<dbReference type="Proteomes" id="UP000659904">
    <property type="component" value="Unassembled WGS sequence"/>
</dbReference>
<dbReference type="PROSITE" id="PS51257">
    <property type="entry name" value="PROKAR_LIPOPROTEIN"/>
    <property type="match status" value="1"/>
</dbReference>
<accession>A0A8J3KIB7</accession>
<evidence type="ECO:0000256" key="5">
    <source>
        <dbReference type="SAM" id="SignalP"/>
    </source>
</evidence>
<dbReference type="GO" id="GO:0030313">
    <property type="term" value="C:cell envelope"/>
    <property type="evidence" value="ECO:0007669"/>
    <property type="project" value="UniProtKB-SubCell"/>
</dbReference>
<dbReference type="RefSeq" id="WP_120320288.1">
    <property type="nucleotide sequence ID" value="NZ_BONH01000028.1"/>
</dbReference>
<proteinExistence type="inferred from homology"/>
<comment type="subcellular location">
    <subcellularLocation>
        <location evidence="1">Cell envelope</location>
    </subcellularLocation>
</comment>
<sequence>MWKAVRVGAAAVLAAALAVTAAGCGSDEPAASDEKVTLSYAVWDKNQVPVMEEIAAAFTKDHPNITINVQLTPWADYWTKLRAAVTGGAAPDVFWMNGPNIQLYADNGVIMPLSDKIDRAKVDLTVYPKALVDLYTFEGKVYGLPKDFDTVGVWYNKELFDAAGVKYPADGWTWADFKAAAAKLTNPAKGVYAVGANLAGQEYYYNTIYQAGGNVISADGKKSGFDDPATIEGLRFWTDLIKNKQSPDLKTMTDTAPLQLFESGKLAMYWGGSWNVSEFGKNEYTKTRVDAAPLPTGVKQATIIHGLANVVSAKTKAPAQAWEFVKFLGSKPAADILGKKGPIPAYTGTQDAWLAANSQFKGKVFLDAVSYAVPYPVSRNTAAWNDEEFKQLTKAYTGEVGVEAAAKELATQMNALLAKE</sequence>
<name>A0A8J3KIB7_9ACTN</name>
<dbReference type="CDD" id="cd13585">
    <property type="entry name" value="PBP2_TMBP_like"/>
    <property type="match status" value="1"/>
</dbReference>
<reference evidence="6 7" key="1">
    <citation type="submission" date="2021-01" db="EMBL/GenBank/DDBJ databases">
        <title>Whole genome shotgun sequence of Catellatospora citrea NBRC 14495.</title>
        <authorList>
            <person name="Komaki H."/>
            <person name="Tamura T."/>
        </authorList>
    </citation>
    <scope>NUCLEOTIDE SEQUENCE [LARGE SCALE GENOMIC DNA]</scope>
    <source>
        <strain evidence="6 7">NBRC 14495</strain>
    </source>
</reference>
<dbReference type="Gene3D" id="3.40.190.10">
    <property type="entry name" value="Periplasmic binding protein-like II"/>
    <property type="match status" value="1"/>
</dbReference>
<protein>
    <submittedName>
        <fullName evidence="6">Sugar ABC transporter substrate-binding protein</fullName>
    </submittedName>
</protein>
<gene>
    <name evidence="6" type="ORF">Cci01nite_55410</name>
</gene>
<evidence type="ECO:0000313" key="6">
    <source>
        <dbReference type="EMBL" id="GIG00448.1"/>
    </source>
</evidence>
<feature type="chain" id="PRO_5039262548" evidence="5">
    <location>
        <begin position="22"/>
        <end position="420"/>
    </location>
</feature>
<keyword evidence="7" id="KW-1185">Reference proteome</keyword>
<dbReference type="InterPro" id="IPR050490">
    <property type="entry name" value="Bact_solute-bd_prot1"/>
</dbReference>
<dbReference type="Pfam" id="PF01547">
    <property type="entry name" value="SBP_bac_1"/>
    <property type="match status" value="1"/>
</dbReference>
<evidence type="ECO:0000256" key="3">
    <source>
        <dbReference type="ARBA" id="ARBA00022448"/>
    </source>
</evidence>
<dbReference type="PANTHER" id="PTHR43649">
    <property type="entry name" value="ARABINOSE-BINDING PROTEIN-RELATED"/>
    <property type="match status" value="1"/>
</dbReference>
<dbReference type="InterPro" id="IPR006059">
    <property type="entry name" value="SBP"/>
</dbReference>
<dbReference type="PANTHER" id="PTHR43649:SF31">
    <property type="entry name" value="SN-GLYCEROL-3-PHOSPHATE-BINDING PERIPLASMIC PROTEIN UGPB"/>
    <property type="match status" value="1"/>
</dbReference>